<keyword evidence="5" id="KW-1185">Reference proteome</keyword>
<name>A0A845UYA3_9GAMM</name>
<dbReference type="InterPro" id="IPR011034">
    <property type="entry name" value="Formyl_transferase-like_C_sf"/>
</dbReference>
<dbReference type="Gene3D" id="3.40.50.12230">
    <property type="match status" value="1"/>
</dbReference>
<dbReference type="InterPro" id="IPR036477">
    <property type="entry name" value="Formyl_transf_N_sf"/>
</dbReference>
<feature type="domain" description="Formyl transferase C-terminal" evidence="3">
    <location>
        <begin position="171"/>
        <end position="254"/>
    </location>
</feature>
<comment type="caution">
    <text evidence="4">The sequence shown here is derived from an EMBL/GenBank/DDBJ whole genome shotgun (WGS) entry which is preliminary data.</text>
</comment>
<dbReference type="InterPro" id="IPR047180">
    <property type="entry name" value="HoxX-like"/>
</dbReference>
<dbReference type="SUPFAM" id="SSF53328">
    <property type="entry name" value="Formyltransferase"/>
    <property type="match status" value="1"/>
</dbReference>
<feature type="domain" description="Formyl transferase N-terminal" evidence="2">
    <location>
        <begin position="36"/>
        <end position="119"/>
    </location>
</feature>
<dbReference type="AlphaFoldDB" id="A0A845UYA3"/>
<evidence type="ECO:0000313" key="5">
    <source>
        <dbReference type="Proteomes" id="UP000484885"/>
    </source>
</evidence>
<dbReference type="PIRSF" id="PIRSF006787">
    <property type="entry name" value="Hydrgn_mat_HoxX"/>
    <property type="match status" value="1"/>
</dbReference>
<dbReference type="PANTHER" id="PTHR43388:SF1">
    <property type="entry name" value="HYDROGENASE MATURATION FACTOR HOXX"/>
    <property type="match status" value="1"/>
</dbReference>
<proteinExistence type="predicted"/>
<dbReference type="PANTHER" id="PTHR43388">
    <property type="entry name" value="HYDROGENASE MATURATION FACTOR HOXX"/>
    <property type="match status" value="1"/>
</dbReference>
<dbReference type="CDD" id="cd08650">
    <property type="entry name" value="FMT_core_HypX_N"/>
    <property type="match status" value="1"/>
</dbReference>
<dbReference type="InterPro" id="IPR001753">
    <property type="entry name" value="Enoyl-CoA_hydra/iso"/>
</dbReference>
<reference evidence="4 5" key="1">
    <citation type="submission" date="2020-02" db="EMBL/GenBank/DDBJ databases">
        <authorList>
            <person name="Zhang X.-Y."/>
        </authorList>
    </citation>
    <scope>NUCLEOTIDE SEQUENCE [LARGE SCALE GENOMIC DNA]</scope>
    <source>
        <strain evidence="4 5">C33</strain>
    </source>
</reference>
<dbReference type="Pfam" id="PF02911">
    <property type="entry name" value="Formyl_trans_C"/>
    <property type="match status" value="1"/>
</dbReference>
<feature type="compositionally biased region" description="Pro residues" evidence="1">
    <location>
        <begin position="155"/>
        <end position="169"/>
    </location>
</feature>
<dbReference type="GO" id="GO:0003824">
    <property type="term" value="F:catalytic activity"/>
    <property type="evidence" value="ECO:0007669"/>
    <property type="project" value="InterPro"/>
</dbReference>
<dbReference type="SUPFAM" id="SSF52096">
    <property type="entry name" value="ClpP/crotonase"/>
    <property type="match status" value="1"/>
</dbReference>
<protein>
    <submittedName>
        <fullName evidence="4">Hydrogenase maturation protein</fullName>
    </submittedName>
</protein>
<feature type="region of interest" description="Disordered" evidence="1">
    <location>
        <begin position="150"/>
        <end position="169"/>
    </location>
</feature>
<evidence type="ECO:0000313" key="4">
    <source>
        <dbReference type="EMBL" id="NDY95688.1"/>
    </source>
</evidence>
<dbReference type="Pfam" id="PF00551">
    <property type="entry name" value="Formyl_trans_N"/>
    <property type="match status" value="1"/>
</dbReference>
<evidence type="ECO:0000259" key="3">
    <source>
        <dbReference type="Pfam" id="PF02911"/>
    </source>
</evidence>
<dbReference type="SUPFAM" id="SSF50486">
    <property type="entry name" value="FMT C-terminal domain-like"/>
    <property type="match status" value="1"/>
</dbReference>
<accession>A0A845UYA3</accession>
<dbReference type="CDD" id="cd08701">
    <property type="entry name" value="FMT_C_HypX"/>
    <property type="match status" value="1"/>
</dbReference>
<dbReference type="Pfam" id="PF00378">
    <property type="entry name" value="ECH_1"/>
    <property type="match status" value="1"/>
</dbReference>
<dbReference type="InterPro" id="IPR005793">
    <property type="entry name" value="Formyl_trans_C"/>
</dbReference>
<dbReference type="Proteomes" id="UP000484885">
    <property type="component" value="Unassembled WGS sequence"/>
</dbReference>
<dbReference type="InterPro" id="IPR029045">
    <property type="entry name" value="ClpP/crotonase-like_dom_sf"/>
</dbReference>
<dbReference type="RefSeq" id="WP_164211080.1">
    <property type="nucleotide sequence ID" value="NZ_JAAGSC010000040.1"/>
</dbReference>
<dbReference type="Gene3D" id="3.90.226.10">
    <property type="entry name" value="2-enoyl-CoA Hydratase, Chain A, domain 1"/>
    <property type="match status" value="1"/>
</dbReference>
<sequence length="565" mass="61772">MRILLTCHAFNSLSQRVHAELRAAGHAVSVELDISDEVTAEAVELFKPDVLVAPFLKRKIPESVFAAVPCLIVHPGPPGDRGPAALDWAVLENEPEWGVSIIQATEELDGGPVLASRMFATRPARKSSLYRIEVTEGAVAALFDALAKVERGEPGDPPPPGRWRDPVPPTARRIDWTTDDTATVLTKIRSADGFPGVIDEIAGREVRLFNAWTEPELNGEPGALLARCHGAICRATVDGAVWIGHLKESGDQPFKRRATRVLGEAVADLPELDLETDPESGRGPIRYREVGDVSLLDFDFYNGAMSTKDCRALLAAYQQATQRPTRVIVLAGGADFWSNGMDLNTIEAAASPPDESWDNIRAIDEVAEAIIRTTSHLTVSAIGGNAAAGGVFLALAADEVWARAGVVLNPHYKNMGNLYGSEYWTYLLPKRVGEGGIKAVMGHRLPMLAAEAQDLGLVDRTGPTKRSDFDAFALEQAARLAADGFENRLAAKAERREHDEAERALHEYRDAELERMRMNFYGFDPSYHVARFRLVRRSPHAWTPLYLAHHRARVGTRNPAGPTQG</sequence>
<evidence type="ECO:0000256" key="1">
    <source>
        <dbReference type="SAM" id="MobiDB-lite"/>
    </source>
</evidence>
<dbReference type="InterPro" id="IPR009188">
    <property type="entry name" value="NiFe-hyd_mat_HypX/HoxX"/>
</dbReference>
<dbReference type="EMBL" id="JAAGSC010000040">
    <property type="protein sequence ID" value="NDY95688.1"/>
    <property type="molecule type" value="Genomic_DNA"/>
</dbReference>
<gene>
    <name evidence="4" type="ORF">G3I74_08115</name>
</gene>
<dbReference type="InterPro" id="IPR002376">
    <property type="entry name" value="Formyl_transf_N"/>
</dbReference>
<evidence type="ECO:0000259" key="2">
    <source>
        <dbReference type="Pfam" id="PF00551"/>
    </source>
</evidence>
<organism evidence="4 5">
    <name type="scientific">Wenzhouxiangella limi</name>
    <dbReference type="NCBI Taxonomy" id="2707351"/>
    <lineage>
        <taxon>Bacteria</taxon>
        <taxon>Pseudomonadati</taxon>
        <taxon>Pseudomonadota</taxon>
        <taxon>Gammaproteobacteria</taxon>
        <taxon>Chromatiales</taxon>
        <taxon>Wenzhouxiangellaceae</taxon>
        <taxon>Wenzhouxiangella</taxon>
    </lineage>
</organism>
<dbReference type="CDD" id="cd06558">
    <property type="entry name" value="crotonase-like"/>
    <property type="match status" value="1"/>
</dbReference>